<comment type="caution">
    <text evidence="2">The sequence shown here is derived from an EMBL/GenBank/DDBJ whole genome shotgun (WGS) entry which is preliminary data.</text>
</comment>
<organism evidence="2 3">
    <name type="scientific">Penicillium hetheringtonii</name>
    <dbReference type="NCBI Taxonomy" id="911720"/>
    <lineage>
        <taxon>Eukaryota</taxon>
        <taxon>Fungi</taxon>
        <taxon>Dikarya</taxon>
        <taxon>Ascomycota</taxon>
        <taxon>Pezizomycotina</taxon>
        <taxon>Eurotiomycetes</taxon>
        <taxon>Eurotiomycetidae</taxon>
        <taxon>Eurotiales</taxon>
        <taxon>Aspergillaceae</taxon>
        <taxon>Penicillium</taxon>
    </lineage>
</organism>
<gene>
    <name evidence="2" type="ORF">N7450_008013</name>
</gene>
<proteinExistence type="predicted"/>
<dbReference type="AlphaFoldDB" id="A0AAD6DFN6"/>
<dbReference type="EMBL" id="JAQJAC010000007">
    <property type="protein sequence ID" value="KAJ5579146.1"/>
    <property type="molecule type" value="Genomic_DNA"/>
</dbReference>
<dbReference type="Proteomes" id="UP001216150">
    <property type="component" value="Unassembled WGS sequence"/>
</dbReference>
<protein>
    <submittedName>
        <fullName evidence="2">Uncharacterized protein</fullName>
    </submittedName>
</protein>
<evidence type="ECO:0000313" key="2">
    <source>
        <dbReference type="EMBL" id="KAJ5579146.1"/>
    </source>
</evidence>
<feature type="compositionally biased region" description="Basic and acidic residues" evidence="1">
    <location>
        <begin position="1"/>
        <end position="12"/>
    </location>
</feature>
<evidence type="ECO:0000313" key="3">
    <source>
        <dbReference type="Proteomes" id="UP001216150"/>
    </source>
</evidence>
<name>A0AAD6DFN6_9EURO</name>
<feature type="compositionally biased region" description="Polar residues" evidence="1">
    <location>
        <begin position="13"/>
        <end position="26"/>
    </location>
</feature>
<accession>A0AAD6DFN6</accession>
<feature type="compositionally biased region" description="Basic residues" evidence="1">
    <location>
        <begin position="27"/>
        <end position="42"/>
    </location>
</feature>
<feature type="region of interest" description="Disordered" evidence="1">
    <location>
        <begin position="1"/>
        <end position="63"/>
    </location>
</feature>
<sequence length="90" mass="9660">MGRVGKPVDEKSNNLNSDGASPTRKSTPGKKATRPPRTPRKRKFDEVNTDTPIKSSDGGPALPVVKTEAELLGMKVETTTSKLRLASTVK</sequence>
<reference evidence="2 3" key="1">
    <citation type="journal article" date="2023" name="IMA Fungus">
        <title>Comparative genomic study of the Penicillium genus elucidates a diverse pangenome and 15 lateral gene transfer events.</title>
        <authorList>
            <person name="Petersen C."/>
            <person name="Sorensen T."/>
            <person name="Nielsen M.R."/>
            <person name="Sondergaard T.E."/>
            <person name="Sorensen J.L."/>
            <person name="Fitzpatrick D.A."/>
            <person name="Frisvad J.C."/>
            <person name="Nielsen K.L."/>
        </authorList>
    </citation>
    <scope>NUCLEOTIDE SEQUENCE [LARGE SCALE GENOMIC DNA]</scope>
    <source>
        <strain evidence="2 3">IBT 29057</strain>
    </source>
</reference>
<keyword evidence="3" id="KW-1185">Reference proteome</keyword>
<evidence type="ECO:0000256" key="1">
    <source>
        <dbReference type="SAM" id="MobiDB-lite"/>
    </source>
</evidence>